<evidence type="ECO:0000256" key="1">
    <source>
        <dbReference type="SAM" id="MobiDB-lite"/>
    </source>
</evidence>
<reference evidence="2 3" key="1">
    <citation type="submission" date="2021-05" db="EMBL/GenBank/DDBJ databases">
        <authorList>
            <person name="Zahm M."/>
            <person name="Klopp C."/>
            <person name="Cabau C."/>
            <person name="Kuhl H."/>
            <person name="Suciu R."/>
            <person name="Ciorpac M."/>
            <person name="Holostenco D."/>
            <person name="Gessner J."/>
            <person name="Wuertz S."/>
            <person name="Hohne C."/>
            <person name="Stock M."/>
            <person name="Gislard M."/>
            <person name="Lluch J."/>
            <person name="Milhes M."/>
            <person name="Lampietro C."/>
            <person name="Lopez Roques C."/>
            <person name="Donnadieu C."/>
            <person name="Du K."/>
            <person name="Schartl M."/>
            <person name="Guiguen Y."/>
        </authorList>
    </citation>
    <scope>NUCLEOTIDE SEQUENCE [LARGE SCALE GENOMIC DNA]</scope>
    <source>
        <strain evidence="2">Hh-F2</strain>
        <tissue evidence="2">Blood</tissue>
    </source>
</reference>
<dbReference type="EMBL" id="JAHFZB010000006">
    <property type="protein sequence ID" value="KAK6488741.1"/>
    <property type="molecule type" value="Genomic_DNA"/>
</dbReference>
<dbReference type="Gene3D" id="1.20.5.340">
    <property type="match status" value="1"/>
</dbReference>
<gene>
    <name evidence="2" type="ORF">HHUSO_G7640</name>
</gene>
<accession>A0ABR0ZVC4</accession>
<dbReference type="SUPFAM" id="SSF90257">
    <property type="entry name" value="Myosin rod fragments"/>
    <property type="match status" value="1"/>
</dbReference>
<feature type="compositionally biased region" description="Polar residues" evidence="1">
    <location>
        <begin position="1"/>
        <end position="16"/>
    </location>
</feature>
<proteinExistence type="predicted"/>
<sequence length="91" mass="10369">MQSSPPRAGEETQTVSKWEESHEATRELLKVKDRLIEVERNNATLQAEKQALRTQLKPLESQSDNLLAQILALQRQTATLQEHNTTLDTEC</sequence>
<dbReference type="Proteomes" id="UP001369086">
    <property type="component" value="Unassembled WGS sequence"/>
</dbReference>
<organism evidence="2 3">
    <name type="scientific">Huso huso</name>
    <name type="common">Beluga</name>
    <name type="synonym">Acipenser huso</name>
    <dbReference type="NCBI Taxonomy" id="61971"/>
    <lineage>
        <taxon>Eukaryota</taxon>
        <taxon>Metazoa</taxon>
        <taxon>Chordata</taxon>
        <taxon>Craniata</taxon>
        <taxon>Vertebrata</taxon>
        <taxon>Euteleostomi</taxon>
        <taxon>Actinopterygii</taxon>
        <taxon>Chondrostei</taxon>
        <taxon>Acipenseriformes</taxon>
        <taxon>Acipenseridae</taxon>
        <taxon>Huso</taxon>
    </lineage>
</organism>
<feature type="region of interest" description="Disordered" evidence="1">
    <location>
        <begin position="1"/>
        <end position="24"/>
    </location>
</feature>
<name>A0ABR0ZVC4_HUSHU</name>
<comment type="caution">
    <text evidence="2">The sequence shown here is derived from an EMBL/GenBank/DDBJ whole genome shotgun (WGS) entry which is preliminary data.</text>
</comment>
<evidence type="ECO:0000313" key="3">
    <source>
        <dbReference type="Proteomes" id="UP001369086"/>
    </source>
</evidence>
<keyword evidence="3" id="KW-1185">Reference proteome</keyword>
<evidence type="ECO:0000313" key="2">
    <source>
        <dbReference type="EMBL" id="KAK6488741.1"/>
    </source>
</evidence>
<protein>
    <submittedName>
        <fullName evidence="2">Girdin isoform X1</fullName>
    </submittedName>
</protein>